<keyword evidence="2" id="KW-1185">Reference proteome</keyword>
<reference evidence="1 2" key="1">
    <citation type="submission" date="2015-03" db="EMBL/GenBank/DDBJ databases">
        <title>Genome sequencing of Methylobacterium variabile DSM 16961.</title>
        <authorList>
            <person name="Chaudhry V."/>
            <person name="Patil P.B."/>
        </authorList>
    </citation>
    <scope>NUCLEOTIDE SEQUENCE [LARGE SCALE GENOMIC DNA]</scope>
    <source>
        <strain evidence="1 2">DSM 16961</strain>
    </source>
</reference>
<dbReference type="EMBL" id="LABY01000183">
    <property type="protein sequence ID" value="KMO32027.1"/>
    <property type="molecule type" value="Genomic_DNA"/>
</dbReference>
<name>A0A0J6SEC3_9HYPH</name>
<dbReference type="OrthoDB" id="9799383at2"/>
<organism evidence="1 2">
    <name type="scientific">Methylobacterium variabile</name>
    <dbReference type="NCBI Taxonomy" id="298794"/>
    <lineage>
        <taxon>Bacteria</taxon>
        <taxon>Pseudomonadati</taxon>
        <taxon>Pseudomonadota</taxon>
        <taxon>Alphaproteobacteria</taxon>
        <taxon>Hyphomicrobiales</taxon>
        <taxon>Methylobacteriaceae</taxon>
        <taxon>Methylobacterium</taxon>
    </lineage>
</organism>
<proteinExistence type="predicted"/>
<dbReference type="Proteomes" id="UP000035955">
    <property type="component" value="Unassembled WGS sequence"/>
</dbReference>
<comment type="caution">
    <text evidence="1">The sequence shown here is derived from an EMBL/GenBank/DDBJ whole genome shotgun (WGS) entry which is preliminary data.</text>
</comment>
<accession>A0A0J6SEC3</accession>
<evidence type="ECO:0008006" key="3">
    <source>
        <dbReference type="Google" id="ProtNLM"/>
    </source>
</evidence>
<protein>
    <recommendedName>
        <fullName evidence="3">DUF2892 domain-containing protein</fullName>
    </recommendedName>
</protein>
<dbReference type="Gene3D" id="6.10.140.1340">
    <property type="match status" value="1"/>
</dbReference>
<gene>
    <name evidence="1" type="ORF">VQ02_24675</name>
</gene>
<dbReference type="AlphaFoldDB" id="A0A0J6SEC3"/>
<evidence type="ECO:0000313" key="1">
    <source>
        <dbReference type="EMBL" id="KMO32027.1"/>
    </source>
</evidence>
<sequence>MIPGTAERVSLHTGTRDNRRIAADLDASVRWHAEHPQDIGRRLRELDAEWDIERTLEANAATLALTGTVLGLATDRRWLALPLAVTAFLLQHAVQGWCPPLPVLRRLGFRTAREIEVERNALKALRGDFGPIGPGPGDHDSRASHALMAARL</sequence>
<evidence type="ECO:0000313" key="2">
    <source>
        <dbReference type="Proteomes" id="UP000035955"/>
    </source>
</evidence>
<dbReference type="PATRIC" id="fig|298794.3.peg.2496"/>
<dbReference type="RefSeq" id="WP_048446875.1">
    <property type="nucleotide sequence ID" value="NZ_LABY01000183.1"/>
</dbReference>